<reference evidence="4" key="1">
    <citation type="submission" date="2016-06" db="EMBL/GenBank/DDBJ databases">
        <authorList>
            <person name="Varghese N."/>
        </authorList>
    </citation>
    <scope>NUCLEOTIDE SEQUENCE [LARGE SCALE GENOMIC DNA]</scope>
    <source>
        <strain evidence="4">DSM 45555</strain>
    </source>
</reference>
<evidence type="ECO:0000256" key="1">
    <source>
        <dbReference type="SAM" id="MobiDB-lite"/>
    </source>
</evidence>
<evidence type="ECO:0000313" key="4">
    <source>
        <dbReference type="Proteomes" id="UP000198551"/>
    </source>
</evidence>
<gene>
    <name evidence="3" type="ORF">GA0070215_10327</name>
</gene>
<protein>
    <recommendedName>
        <fullName evidence="5">Lipoprotein</fullName>
    </recommendedName>
</protein>
<evidence type="ECO:0000313" key="3">
    <source>
        <dbReference type="EMBL" id="SCE80840.1"/>
    </source>
</evidence>
<keyword evidence="2" id="KW-0472">Membrane</keyword>
<dbReference type="RefSeq" id="WP_091042223.1">
    <property type="nucleotide sequence ID" value="NZ_FMCV01000003.1"/>
</dbReference>
<dbReference type="AlphaFoldDB" id="A0A1C4V9Y0"/>
<feature type="transmembrane region" description="Helical" evidence="2">
    <location>
        <begin position="121"/>
        <end position="141"/>
    </location>
</feature>
<evidence type="ECO:0000256" key="2">
    <source>
        <dbReference type="SAM" id="Phobius"/>
    </source>
</evidence>
<organism evidence="3 4">
    <name type="scientific">Micromonospora marina</name>
    <dbReference type="NCBI Taxonomy" id="307120"/>
    <lineage>
        <taxon>Bacteria</taxon>
        <taxon>Bacillati</taxon>
        <taxon>Actinomycetota</taxon>
        <taxon>Actinomycetes</taxon>
        <taxon>Micromonosporales</taxon>
        <taxon>Micromonosporaceae</taxon>
        <taxon>Micromonospora</taxon>
    </lineage>
</organism>
<keyword evidence="2" id="KW-0812">Transmembrane</keyword>
<name>A0A1C4V9Y0_9ACTN</name>
<feature type="transmembrane region" description="Helical" evidence="2">
    <location>
        <begin position="83"/>
        <end position="109"/>
    </location>
</feature>
<keyword evidence="2" id="KW-1133">Transmembrane helix</keyword>
<proteinExistence type="predicted"/>
<keyword evidence="4" id="KW-1185">Reference proteome</keyword>
<dbReference type="Proteomes" id="UP000198551">
    <property type="component" value="Unassembled WGS sequence"/>
</dbReference>
<dbReference type="EMBL" id="FMCV01000003">
    <property type="protein sequence ID" value="SCE80840.1"/>
    <property type="molecule type" value="Genomic_DNA"/>
</dbReference>
<dbReference type="PROSITE" id="PS51257">
    <property type="entry name" value="PROKAR_LIPOPROTEIN"/>
    <property type="match status" value="1"/>
</dbReference>
<sequence>MTEFRRGYGAAPWHLVLLLGCFAVTGWVALRLSAEPAAGRMLLWFVGAVIAHDLLLFPFYALVDRALRAALGGPGRRSALNHVRVPALASGLLLLVYLPGILGLGGATYTAATGLTPQPLLVRWLLASAAFFAVSAALYALRLRRGTPRPQRRRTSGRAARRPPAET</sequence>
<feature type="region of interest" description="Disordered" evidence="1">
    <location>
        <begin position="148"/>
        <end position="167"/>
    </location>
</feature>
<evidence type="ECO:0008006" key="5">
    <source>
        <dbReference type="Google" id="ProtNLM"/>
    </source>
</evidence>
<feature type="transmembrane region" description="Helical" evidence="2">
    <location>
        <begin position="42"/>
        <end position="63"/>
    </location>
</feature>
<accession>A0A1C4V9Y0</accession>
<feature type="compositionally biased region" description="Basic residues" evidence="1">
    <location>
        <begin position="148"/>
        <end position="161"/>
    </location>
</feature>
<feature type="transmembrane region" description="Helical" evidence="2">
    <location>
        <begin position="12"/>
        <end position="30"/>
    </location>
</feature>